<dbReference type="EMBL" id="DF238840">
    <property type="protein sequence ID" value="GAF25359.1"/>
    <property type="molecule type" value="Genomic_DNA"/>
</dbReference>
<reference evidence="1" key="1">
    <citation type="journal article" date="2014" name="Gene">
        <title>Genome-guided analysis of transformation efficiency and carbon dioxide assimilation by Moorella thermoacetica Y72.</title>
        <authorList>
            <person name="Tsukahara K."/>
            <person name="Kita A."/>
            <person name="Nakashimada Y."/>
            <person name="Hoshino T."/>
            <person name="Murakami K."/>
        </authorList>
    </citation>
    <scope>NUCLEOTIDE SEQUENCE [LARGE SCALE GENOMIC DNA]</scope>
    <source>
        <strain evidence="1">Y72</strain>
    </source>
</reference>
<protein>
    <submittedName>
        <fullName evidence="1">Uncharacterized protein</fullName>
    </submittedName>
</protein>
<dbReference type="AlphaFoldDB" id="A0A0S6UA95"/>
<proteinExistence type="predicted"/>
<gene>
    <name evidence="1" type="ORF">MTY_0692</name>
</gene>
<accession>A0A0S6UA95</accession>
<dbReference type="Proteomes" id="UP000063718">
    <property type="component" value="Unassembled WGS sequence"/>
</dbReference>
<organism evidence="1">
    <name type="scientific">Moorella thermoacetica Y72</name>
    <dbReference type="NCBI Taxonomy" id="1325331"/>
    <lineage>
        <taxon>Bacteria</taxon>
        <taxon>Bacillati</taxon>
        <taxon>Bacillota</taxon>
        <taxon>Clostridia</taxon>
        <taxon>Neomoorellales</taxon>
        <taxon>Neomoorellaceae</taxon>
        <taxon>Neomoorella</taxon>
    </lineage>
</organism>
<sequence length="31" mass="3297">MEPITSGHHNPIPGGTLNFNHYTFSVAGTAQ</sequence>
<evidence type="ECO:0000313" key="1">
    <source>
        <dbReference type="EMBL" id="GAF25359.1"/>
    </source>
</evidence>
<name>A0A0S6UA95_NEOTH</name>